<evidence type="ECO:0000313" key="2">
    <source>
        <dbReference type="Proteomes" id="UP000635885"/>
    </source>
</evidence>
<dbReference type="Proteomes" id="UP000635885">
    <property type="component" value="Unassembled WGS sequence"/>
</dbReference>
<sequence length="86" mass="10244">MGVLILNTAQLYFVVILFKKYESSIEVKNYSFYSKSYSSNVRDWLWLTRFKITGFVHLSENISACISFDPEDWESWIKEMESQLQN</sequence>
<accession>A0ABQ1M988</accession>
<evidence type="ECO:0000313" key="1">
    <source>
        <dbReference type="EMBL" id="GGC35356.1"/>
    </source>
</evidence>
<reference evidence="2" key="1">
    <citation type="journal article" date="2019" name="Int. J. Syst. Evol. Microbiol.">
        <title>The Global Catalogue of Microorganisms (GCM) 10K type strain sequencing project: providing services to taxonomists for standard genome sequencing and annotation.</title>
        <authorList>
            <consortium name="The Broad Institute Genomics Platform"/>
            <consortium name="The Broad Institute Genome Sequencing Center for Infectious Disease"/>
            <person name="Wu L."/>
            <person name="Ma J."/>
        </authorList>
    </citation>
    <scope>NUCLEOTIDE SEQUENCE [LARGE SCALE GENOMIC DNA]</scope>
    <source>
        <strain evidence="2">CGMCC 1.12479</strain>
    </source>
</reference>
<dbReference type="EMBL" id="BMFD01000003">
    <property type="protein sequence ID" value="GGC35356.1"/>
    <property type="molecule type" value="Genomic_DNA"/>
</dbReference>
<comment type="caution">
    <text evidence="1">The sequence shown here is derived from an EMBL/GenBank/DDBJ whole genome shotgun (WGS) entry which is preliminary data.</text>
</comment>
<proteinExistence type="predicted"/>
<gene>
    <name evidence="1" type="ORF">GCM10010993_12840</name>
</gene>
<name>A0ABQ1M988_9BACT</name>
<keyword evidence="2" id="KW-1185">Reference proteome</keyword>
<protein>
    <submittedName>
        <fullName evidence="1">Uncharacterized protein</fullName>
    </submittedName>
</protein>
<organism evidence="1 2">
    <name type="scientific">Belliella aquatica</name>
    <dbReference type="NCBI Taxonomy" id="1323734"/>
    <lineage>
        <taxon>Bacteria</taxon>
        <taxon>Pseudomonadati</taxon>
        <taxon>Bacteroidota</taxon>
        <taxon>Cytophagia</taxon>
        <taxon>Cytophagales</taxon>
        <taxon>Cyclobacteriaceae</taxon>
        <taxon>Belliella</taxon>
    </lineage>
</organism>